<evidence type="ECO:0000313" key="3">
    <source>
        <dbReference type="Proteomes" id="UP001457282"/>
    </source>
</evidence>
<comment type="caution">
    <text evidence="2">The sequence shown here is derived from an EMBL/GenBank/DDBJ whole genome shotgun (WGS) entry which is preliminary data.</text>
</comment>
<dbReference type="PANTHER" id="PTHR33223:SF6">
    <property type="entry name" value="CCHC-TYPE DOMAIN-CONTAINING PROTEIN"/>
    <property type="match status" value="1"/>
</dbReference>
<evidence type="ECO:0000313" key="2">
    <source>
        <dbReference type="EMBL" id="KAK9948028.1"/>
    </source>
</evidence>
<feature type="domain" description="Ty3 transposon capsid-like protein" evidence="1">
    <location>
        <begin position="75"/>
        <end position="223"/>
    </location>
</feature>
<accession>A0AAW1YIN3</accession>
<organism evidence="2 3">
    <name type="scientific">Rubus argutus</name>
    <name type="common">Southern blackberry</name>
    <dbReference type="NCBI Taxonomy" id="59490"/>
    <lineage>
        <taxon>Eukaryota</taxon>
        <taxon>Viridiplantae</taxon>
        <taxon>Streptophyta</taxon>
        <taxon>Embryophyta</taxon>
        <taxon>Tracheophyta</taxon>
        <taxon>Spermatophyta</taxon>
        <taxon>Magnoliopsida</taxon>
        <taxon>eudicotyledons</taxon>
        <taxon>Gunneridae</taxon>
        <taxon>Pentapetalae</taxon>
        <taxon>rosids</taxon>
        <taxon>fabids</taxon>
        <taxon>Rosales</taxon>
        <taxon>Rosaceae</taxon>
        <taxon>Rosoideae</taxon>
        <taxon>Rosoideae incertae sedis</taxon>
        <taxon>Rubus</taxon>
    </lineage>
</organism>
<reference evidence="2 3" key="1">
    <citation type="journal article" date="2023" name="G3 (Bethesda)">
        <title>A chromosome-length genome assembly and annotation of blackberry (Rubus argutus, cv. 'Hillquist').</title>
        <authorList>
            <person name="Bruna T."/>
            <person name="Aryal R."/>
            <person name="Dudchenko O."/>
            <person name="Sargent D.J."/>
            <person name="Mead D."/>
            <person name="Buti M."/>
            <person name="Cavallini A."/>
            <person name="Hytonen T."/>
            <person name="Andres J."/>
            <person name="Pham M."/>
            <person name="Weisz D."/>
            <person name="Mascagni F."/>
            <person name="Usai G."/>
            <person name="Natali L."/>
            <person name="Bassil N."/>
            <person name="Fernandez G.E."/>
            <person name="Lomsadze A."/>
            <person name="Armour M."/>
            <person name="Olukolu B."/>
            <person name="Poorten T."/>
            <person name="Britton C."/>
            <person name="Davik J."/>
            <person name="Ashrafi H."/>
            <person name="Aiden E.L."/>
            <person name="Borodovsky M."/>
            <person name="Worthington M."/>
        </authorList>
    </citation>
    <scope>NUCLEOTIDE SEQUENCE [LARGE SCALE GENOMIC DNA]</scope>
    <source>
        <strain evidence="2">PI 553951</strain>
    </source>
</reference>
<proteinExistence type="predicted"/>
<dbReference type="Pfam" id="PF19259">
    <property type="entry name" value="Ty3_capsid"/>
    <property type="match status" value="1"/>
</dbReference>
<dbReference type="EMBL" id="JBEDUW010000001">
    <property type="protein sequence ID" value="KAK9948028.1"/>
    <property type="molecule type" value="Genomic_DNA"/>
</dbReference>
<dbReference type="Proteomes" id="UP001457282">
    <property type="component" value="Unassembled WGS sequence"/>
</dbReference>
<gene>
    <name evidence="2" type="ORF">M0R45_003617</name>
</gene>
<evidence type="ECO:0000259" key="1">
    <source>
        <dbReference type="Pfam" id="PF19259"/>
    </source>
</evidence>
<dbReference type="InterPro" id="IPR045358">
    <property type="entry name" value="Ty3_capsid"/>
</dbReference>
<sequence length="229" mass="26380">MGRRKKSRSISTDKSCVDSISNSTEAKSKSSIEILESQIQELQISTLSIATKQNDLHISQSQLQKLIALEHLPVFHGRGGRENAVDWLTATERRFAYLNIIPEQEKVKVAATRLCGDASPWMCWYESRYPSNSSWSLFRHEFLRFFRPETLIATVCNLQQKRSVKEYEIEFLRLAAGARDLPPDWTDEQLMNLFIGGLQEHIRCKVDWFHPKTLSDAMDFARNVESENA</sequence>
<keyword evidence="3" id="KW-1185">Reference proteome</keyword>
<protein>
    <recommendedName>
        <fullName evidence="1">Ty3 transposon capsid-like protein domain-containing protein</fullName>
    </recommendedName>
</protein>
<dbReference type="AlphaFoldDB" id="A0AAW1YIN3"/>
<name>A0AAW1YIN3_RUBAR</name>
<dbReference type="PANTHER" id="PTHR33223">
    <property type="entry name" value="CCHC-TYPE DOMAIN-CONTAINING PROTEIN"/>
    <property type="match status" value="1"/>
</dbReference>